<dbReference type="EMBL" id="HBGD01006887">
    <property type="protein sequence ID" value="CAD9082521.1"/>
    <property type="molecule type" value="Transcribed_RNA"/>
</dbReference>
<dbReference type="SUPFAM" id="SSF51126">
    <property type="entry name" value="Pectin lyase-like"/>
    <property type="match status" value="1"/>
</dbReference>
<evidence type="ECO:0008006" key="4">
    <source>
        <dbReference type="Google" id="ProtNLM"/>
    </source>
</evidence>
<keyword evidence="2" id="KW-0812">Transmembrane</keyword>
<evidence type="ECO:0000313" key="3">
    <source>
        <dbReference type="EMBL" id="CAD9082521.1"/>
    </source>
</evidence>
<evidence type="ECO:0000256" key="1">
    <source>
        <dbReference type="SAM" id="MobiDB-lite"/>
    </source>
</evidence>
<feature type="transmembrane region" description="Helical" evidence="2">
    <location>
        <begin position="817"/>
        <end position="846"/>
    </location>
</feature>
<keyword evidence="2" id="KW-0472">Membrane</keyword>
<name>A0A7S1KQX1_9EUKA</name>
<feature type="region of interest" description="Disordered" evidence="1">
    <location>
        <begin position="866"/>
        <end position="917"/>
    </location>
</feature>
<gene>
    <name evidence="3" type="ORF">PCOS0759_LOCUS5761</name>
</gene>
<evidence type="ECO:0000256" key="2">
    <source>
        <dbReference type="SAM" id="Phobius"/>
    </source>
</evidence>
<organism evidence="3">
    <name type="scientific">Percolomonas cosmopolitus</name>
    <dbReference type="NCBI Taxonomy" id="63605"/>
    <lineage>
        <taxon>Eukaryota</taxon>
        <taxon>Discoba</taxon>
        <taxon>Heterolobosea</taxon>
        <taxon>Tetramitia</taxon>
        <taxon>Eutetramitia</taxon>
        <taxon>Percolomonadidae</taxon>
        <taxon>Percolomonas</taxon>
    </lineage>
</organism>
<proteinExistence type="predicted"/>
<protein>
    <recommendedName>
        <fullName evidence="4">Right handed beta helix domain-containing protein</fullName>
    </recommendedName>
</protein>
<sequence>MKLLKLDLGTQCSSVKNGATNGECPNDGGILSTTVATTTTCHFNDAIPVICSKMGTTHEKTRISTCAHCTMVQASVHAEVHTAASNAFSLHHTHPVPNGTQRCHNGLVEVHCCARRSLLDAASLRACHTAFMPHPSHLVTAFPDANCHHHRRSSPSRPHTTSFSKYFLFLLFLFVISCSIAPLTVTAAATTPSANSSSAKSNELQNLYLSCNPEHNPVDDKYCGVTQNRPCSTFLFMMNSIVPLYLKVEDNLQIVLMEPNCEYNISCWSTSTHSLEQYESIPEGFLHLGQLHQELGSQSTLSENDFLASTSEFLSEPWDVPAFSSPVHISGIQNFAIQGNGLKLTLHGLYRDVPLPLKMSNPPVSFPAHPRGTYFSFDNIEQLLLNNITMHIDRMGNETAVLSVRNVKSLHVINFNMRGMLKEDSDVPEYETRAADQPFHAIELFSVGQFLFHNISLHRFYNRFDAVIRMSTVGHVEFVSLSCYDVSKPFQETGPEAQDQTFLVLFELHDLFHSFVMHDAFFSNIALQNGFLFIPRTNSSQLVPRGKIEIDSCQFFDVQTSPFLEFYTTGLELTRSIFYRSGREQNGFITSGVSRHLIMDDNTFFAVMGNIYSSNGDRGLIRINNPKPALIKNSIFARNIFHYMILSTHSIDFEDCVFTQNQNAALNSSLNGGSIFMLFARDDTLYIKANFKRCEFSGNRAVESGAIQGVNNVNISVYDSVFFENYGVRGGAIRIDNNFRYHSMLYLYNSTFDENVSETHSGAVSCEEGGAVYLYNNTRFLSNYKSSDLAQIDCDRCRVGGDNPQHLCESNIGQEWFLLYVGVGVAGGAIMCVSISLCLVFGLGYWCNQAFGNKEKQDKHIVHEIFTADDDRSPDDDDSPVQVVIGGPTEEDKSPTNPVASGECNPLLSSPLQIQQR</sequence>
<accession>A0A7S1KQX1</accession>
<feature type="compositionally biased region" description="Polar residues" evidence="1">
    <location>
        <begin position="907"/>
        <end position="917"/>
    </location>
</feature>
<keyword evidence="2" id="KW-1133">Transmembrane helix</keyword>
<feature type="transmembrane region" description="Helical" evidence="2">
    <location>
        <begin position="166"/>
        <end position="189"/>
    </location>
</feature>
<dbReference type="AlphaFoldDB" id="A0A7S1KQX1"/>
<dbReference type="InterPro" id="IPR011050">
    <property type="entry name" value="Pectin_lyase_fold/virulence"/>
</dbReference>
<reference evidence="3" key="1">
    <citation type="submission" date="2021-01" db="EMBL/GenBank/DDBJ databases">
        <authorList>
            <person name="Corre E."/>
            <person name="Pelletier E."/>
            <person name="Niang G."/>
            <person name="Scheremetjew M."/>
            <person name="Finn R."/>
            <person name="Kale V."/>
            <person name="Holt S."/>
            <person name="Cochrane G."/>
            <person name="Meng A."/>
            <person name="Brown T."/>
            <person name="Cohen L."/>
        </authorList>
    </citation>
    <scope>NUCLEOTIDE SEQUENCE</scope>
    <source>
        <strain evidence="3">WS</strain>
    </source>
</reference>